<dbReference type="RefSeq" id="WP_111432335.1">
    <property type="nucleotide sequence ID" value="NZ_JACIGG010000001.1"/>
</dbReference>
<dbReference type="OrthoDB" id="9814981at2"/>
<evidence type="ECO:0000313" key="2">
    <source>
        <dbReference type="Proteomes" id="UP000249299"/>
    </source>
</evidence>
<sequence>MSVRPPSLYAPRGLTDPLTASIDREVMEEKAGTLGRLLRELEKRLKRLKAFEADLPTHALPEDDPRRQEHANLIDAAGETLWYTVIQRDLCGFTRTDQFLADMKVPKSVRLRMGVVARAAGTK</sequence>
<evidence type="ECO:0000313" key="1">
    <source>
        <dbReference type="EMBL" id="RAI30082.1"/>
    </source>
</evidence>
<gene>
    <name evidence="1" type="ORF">CH339_00695</name>
</gene>
<organism evidence="1 2">
    <name type="scientific">Rhodobium orientis</name>
    <dbReference type="NCBI Taxonomy" id="34017"/>
    <lineage>
        <taxon>Bacteria</taxon>
        <taxon>Pseudomonadati</taxon>
        <taxon>Pseudomonadota</taxon>
        <taxon>Alphaproteobacteria</taxon>
        <taxon>Hyphomicrobiales</taxon>
        <taxon>Rhodobiaceae</taxon>
        <taxon>Rhodobium</taxon>
    </lineage>
</organism>
<keyword evidence="2" id="KW-1185">Reference proteome</keyword>
<comment type="caution">
    <text evidence="1">The sequence shown here is derived from an EMBL/GenBank/DDBJ whole genome shotgun (WGS) entry which is preliminary data.</text>
</comment>
<protein>
    <submittedName>
        <fullName evidence="1">Uncharacterized protein</fullName>
    </submittedName>
</protein>
<dbReference type="AlphaFoldDB" id="A0A327JYN1"/>
<name>A0A327JYN1_9HYPH</name>
<dbReference type="Proteomes" id="UP000249299">
    <property type="component" value="Unassembled WGS sequence"/>
</dbReference>
<reference evidence="1 2" key="1">
    <citation type="submission" date="2017-07" db="EMBL/GenBank/DDBJ databases">
        <title>Draft Genome Sequences of Select Purple Nonsulfur Bacteria.</title>
        <authorList>
            <person name="Lasarre B."/>
            <person name="Mckinlay J.B."/>
        </authorList>
    </citation>
    <scope>NUCLEOTIDE SEQUENCE [LARGE SCALE GENOMIC DNA]</scope>
    <source>
        <strain evidence="1 2">DSM 11290</strain>
    </source>
</reference>
<accession>A0A327JYN1</accession>
<dbReference type="EMBL" id="NPEV01000001">
    <property type="protein sequence ID" value="RAI30082.1"/>
    <property type="molecule type" value="Genomic_DNA"/>
</dbReference>
<proteinExistence type="predicted"/>